<dbReference type="AlphaFoldDB" id="A0A443HS36"/>
<reference evidence="1 2" key="1">
    <citation type="journal article" date="2018" name="Front. Microbiol.">
        <title>Genomic and genetic insights into a cosmopolitan fungus, Paecilomyces variotii (Eurotiales).</title>
        <authorList>
            <person name="Urquhart A.S."/>
            <person name="Mondo S.J."/>
            <person name="Makela M.R."/>
            <person name="Hane J.K."/>
            <person name="Wiebenga A."/>
            <person name="He G."/>
            <person name="Mihaltcheva S."/>
            <person name="Pangilinan J."/>
            <person name="Lipzen A."/>
            <person name="Barry K."/>
            <person name="de Vries R.P."/>
            <person name="Grigoriev I.V."/>
            <person name="Idnurm A."/>
        </authorList>
    </citation>
    <scope>NUCLEOTIDE SEQUENCE [LARGE SCALE GENOMIC DNA]</scope>
    <source>
        <strain evidence="1 2">CBS 101075</strain>
    </source>
</reference>
<comment type="caution">
    <text evidence="1">The sequence shown here is derived from an EMBL/GenBank/DDBJ whole genome shotgun (WGS) entry which is preliminary data.</text>
</comment>
<dbReference type="EMBL" id="RCNU01000007">
    <property type="protein sequence ID" value="RWQ94570.1"/>
    <property type="molecule type" value="Genomic_DNA"/>
</dbReference>
<dbReference type="Proteomes" id="UP000283841">
    <property type="component" value="Unassembled WGS sequence"/>
</dbReference>
<evidence type="ECO:0000313" key="1">
    <source>
        <dbReference type="EMBL" id="RWQ94570.1"/>
    </source>
</evidence>
<name>A0A443HS36_BYSSP</name>
<dbReference type="VEuPathDB" id="FungiDB:C8Q69DRAFT_470672"/>
<organism evidence="1 2">
    <name type="scientific">Byssochlamys spectabilis</name>
    <name type="common">Paecilomyces variotii</name>
    <dbReference type="NCBI Taxonomy" id="264951"/>
    <lineage>
        <taxon>Eukaryota</taxon>
        <taxon>Fungi</taxon>
        <taxon>Dikarya</taxon>
        <taxon>Ascomycota</taxon>
        <taxon>Pezizomycotina</taxon>
        <taxon>Eurotiomycetes</taxon>
        <taxon>Eurotiomycetidae</taxon>
        <taxon>Eurotiales</taxon>
        <taxon>Thermoascaceae</taxon>
        <taxon>Paecilomyces</taxon>
    </lineage>
</organism>
<gene>
    <name evidence="1" type="ORF">C8Q69DRAFT_470672</name>
</gene>
<proteinExistence type="predicted"/>
<dbReference type="RefSeq" id="XP_028484215.1">
    <property type="nucleotide sequence ID" value="XM_028630855.1"/>
</dbReference>
<dbReference type="GeneID" id="39600132"/>
<evidence type="ECO:0000313" key="2">
    <source>
        <dbReference type="Proteomes" id="UP000283841"/>
    </source>
</evidence>
<keyword evidence="2" id="KW-1185">Reference proteome</keyword>
<sequence length="362" mass="40446">MAEQENLDVSMEDVFDFDNAALPEEYARQYNLLAGYPGGGIQQAFHSSRQPEGGTGVDGRHHALISEGNRTTVPAAQDSRGMNPVISHVGAHPNRPVFALPDGFPILTWPLSPPIHGQPHQVYQWRPEQIPNLPLSPYGSSRTGHRLPQLQIQRYVANRNMIAGFHRALWKLQPPGSIYCAAELEGTSITVHDLASQLTSLLPSRYVAVQNVPFSPSSYMEVRQYVHPVDFNRRSLLDGFMGSNQDSVFFACTVVELGDYRSVAMGRIEKGSRYPLFRPREGFLYFQIRDLAVLPGRSPGVGGWVIASLLFAVVQFVPRGAMFEVVMVVPEALKSWCERLPGMHRDESHPDYPIFNVRGRKL</sequence>
<accession>A0A443HS36</accession>
<protein>
    <submittedName>
        <fullName evidence="1">Uncharacterized protein</fullName>
    </submittedName>
</protein>